<accession>A0A663ET82</accession>
<reference evidence="2" key="1">
    <citation type="submission" date="2025-08" db="UniProtKB">
        <authorList>
            <consortium name="Ensembl"/>
        </authorList>
    </citation>
    <scope>IDENTIFICATION</scope>
</reference>
<evidence type="ECO:0000313" key="2">
    <source>
        <dbReference type="Ensembl" id="ENSACCP00020015094.1"/>
    </source>
</evidence>
<keyword evidence="3" id="KW-1185">Reference proteome</keyword>
<dbReference type="InterPro" id="IPR036645">
    <property type="entry name" value="Elafin-like_sf"/>
</dbReference>
<protein>
    <recommendedName>
        <fullName evidence="1">WAP domain-containing protein</fullName>
    </recommendedName>
</protein>
<dbReference type="AlphaFoldDB" id="A0A663ET82"/>
<dbReference type="SUPFAM" id="SSF57256">
    <property type="entry name" value="Elafin-like"/>
    <property type="match status" value="1"/>
</dbReference>
<dbReference type="Gene3D" id="4.10.75.10">
    <property type="entry name" value="Elafin-like"/>
    <property type="match status" value="1"/>
</dbReference>
<dbReference type="InterPro" id="IPR008197">
    <property type="entry name" value="WAP_dom"/>
</dbReference>
<dbReference type="GO" id="GO:0030414">
    <property type="term" value="F:peptidase inhibitor activity"/>
    <property type="evidence" value="ECO:0007669"/>
    <property type="project" value="InterPro"/>
</dbReference>
<proteinExistence type="predicted"/>
<name>A0A663ET82_AQUCH</name>
<reference evidence="2" key="2">
    <citation type="submission" date="2025-09" db="UniProtKB">
        <authorList>
            <consortium name="Ensembl"/>
        </authorList>
    </citation>
    <scope>IDENTIFICATION</scope>
</reference>
<dbReference type="GeneTree" id="ENSGT01020000230603"/>
<evidence type="ECO:0000259" key="1">
    <source>
        <dbReference type="SMART" id="SM00217"/>
    </source>
</evidence>
<dbReference type="SMART" id="SM00217">
    <property type="entry name" value="WAP"/>
    <property type="match status" value="1"/>
</dbReference>
<dbReference type="Pfam" id="PF00095">
    <property type="entry name" value="WAP"/>
    <property type="match status" value="1"/>
</dbReference>
<organism evidence="2 3">
    <name type="scientific">Aquila chrysaetos chrysaetos</name>
    <dbReference type="NCBI Taxonomy" id="223781"/>
    <lineage>
        <taxon>Eukaryota</taxon>
        <taxon>Metazoa</taxon>
        <taxon>Chordata</taxon>
        <taxon>Craniata</taxon>
        <taxon>Vertebrata</taxon>
        <taxon>Euteleostomi</taxon>
        <taxon>Archelosauria</taxon>
        <taxon>Archosauria</taxon>
        <taxon>Dinosauria</taxon>
        <taxon>Saurischia</taxon>
        <taxon>Theropoda</taxon>
        <taxon>Coelurosauria</taxon>
        <taxon>Aves</taxon>
        <taxon>Neognathae</taxon>
        <taxon>Neoaves</taxon>
        <taxon>Telluraves</taxon>
        <taxon>Accipitrimorphae</taxon>
        <taxon>Accipitriformes</taxon>
        <taxon>Accipitridae</taxon>
        <taxon>Accipitrinae</taxon>
        <taxon>Aquila</taxon>
    </lineage>
</organism>
<feature type="domain" description="WAP" evidence="1">
    <location>
        <begin position="14"/>
        <end position="55"/>
    </location>
</feature>
<dbReference type="Ensembl" id="ENSACCT00020015747.1">
    <property type="protein sequence ID" value="ENSACCP00020015094.1"/>
    <property type="gene ID" value="ENSACCG00020010376.1"/>
</dbReference>
<dbReference type="Proteomes" id="UP000472275">
    <property type="component" value="Chromosome 3"/>
</dbReference>
<dbReference type="GO" id="GO:0005576">
    <property type="term" value="C:extracellular region"/>
    <property type="evidence" value="ECO:0007669"/>
    <property type="project" value="InterPro"/>
</dbReference>
<dbReference type="InParanoid" id="A0A663ET82"/>
<evidence type="ECO:0000313" key="3">
    <source>
        <dbReference type="Proteomes" id="UP000472275"/>
    </source>
</evidence>
<sequence>TSKQLRPLAGSASSCPPVHITCAMVNPPNHCYTDRHCPRYKKCCPTFWSCVQLPEPPTVRLVGRLMAKCVGWSYSEHQT</sequence>